<feature type="domain" description="Putative component of 'biosynthetic module'" evidence="1">
    <location>
        <begin position="281"/>
        <end position="505"/>
    </location>
</feature>
<dbReference type="Pfam" id="PF14266">
    <property type="entry name" value="YceG_bac"/>
    <property type="match status" value="2"/>
</dbReference>
<dbReference type="EMBL" id="CDMW01000001">
    <property type="protein sequence ID" value="CEL90576.1"/>
    <property type="molecule type" value="Genomic_DNA"/>
</dbReference>
<dbReference type="InterPro" id="IPR025647">
    <property type="entry name" value="YceG_bac"/>
</dbReference>
<gene>
    <name evidence="2" type="ORF">SSV_1280</name>
</gene>
<evidence type="ECO:0000313" key="2">
    <source>
        <dbReference type="EMBL" id="CEL90576.1"/>
    </source>
</evidence>
<sequence>MSTSLQNLPFELWRSITERKGIQATFAPVFTRYIGVENQSKYDSVLKTILVKAQEDSTHTIYFDGQIPMDADFDFINSIKNELASMEVSQIASQDITLFEDAELNHQFLIALEYITNLAIRQENFLNNSVRNNFICKMLLYAYLHIFSLSYQDRDYLTNKCIYYGSISKHDIYFLLLLNRFGFDVIYINPLKDDENFAQVDSDQISTVHKNTQILPIQSWAERAKNGQIIEENRSITLDIETQIEEQLFTNSGIYRPWQFRNGTTSPIFFNSTLIDVEQNWNAPAKVRNGFKTVEKTVYVPHFFFEIEGEYNPIDKYAHLVNICSSSDSTLVLTSNGDELITHEINDSDKYQLMFCQLSNGSFDIEEIMKLPFYRYAPYNDETEKFILNKINETIADTRLFKQPLTVSKEEILNFALLILQLDKRVIRLIDSFDFTGFIPKIVFFLEGETQLSKNTCYVLAYLGKIGFDIIIFSPAGLSDLNSYINAEYFNTVRLDVINYEQSFQAIQRKLKKQNFFSKLFN</sequence>
<dbReference type="RefSeq" id="WP_072074159.1">
    <property type="nucleotide sequence ID" value="NZ_CDMW01000001.1"/>
</dbReference>
<name>A0A0B7GLL8_STRSA</name>
<protein>
    <recommendedName>
        <fullName evidence="1">Putative component of 'biosynthetic module' domain-containing protein</fullName>
    </recommendedName>
</protein>
<dbReference type="Proteomes" id="UP000183504">
    <property type="component" value="Unassembled WGS sequence"/>
</dbReference>
<evidence type="ECO:0000259" key="1">
    <source>
        <dbReference type="Pfam" id="PF14266"/>
    </source>
</evidence>
<accession>A0A0B7GLL8</accession>
<organism evidence="2 3">
    <name type="scientific">Streptococcus sanguinis</name>
    <dbReference type="NCBI Taxonomy" id="1305"/>
    <lineage>
        <taxon>Bacteria</taxon>
        <taxon>Bacillati</taxon>
        <taxon>Bacillota</taxon>
        <taxon>Bacilli</taxon>
        <taxon>Lactobacillales</taxon>
        <taxon>Streptococcaceae</taxon>
        <taxon>Streptococcus</taxon>
    </lineage>
</organism>
<dbReference type="AlphaFoldDB" id="A0A0B7GLL8"/>
<reference evidence="2 3" key="1">
    <citation type="submission" date="2015-01" db="EMBL/GenBank/DDBJ databases">
        <authorList>
            <person name="Pelicic Vladimir"/>
        </authorList>
    </citation>
    <scope>NUCLEOTIDE SEQUENCE [LARGE SCALE GENOMIC DNA]</scope>
    <source>
        <strain evidence="2 3">2908</strain>
    </source>
</reference>
<proteinExistence type="predicted"/>
<evidence type="ECO:0000313" key="3">
    <source>
        <dbReference type="Proteomes" id="UP000183504"/>
    </source>
</evidence>
<feature type="domain" description="Putative component of 'biosynthetic module'" evidence="1">
    <location>
        <begin position="10"/>
        <end position="226"/>
    </location>
</feature>